<comment type="caution">
    <text evidence="4">The sequence shown here is derived from an EMBL/GenBank/DDBJ whole genome shotgun (WGS) entry which is preliminary data.</text>
</comment>
<name>X1HK02_9ZZZZ</name>
<gene>
    <name evidence="4" type="ORF">S03H2_14748</name>
</gene>
<evidence type="ECO:0000256" key="2">
    <source>
        <dbReference type="ARBA" id="ARBA00022576"/>
    </source>
</evidence>
<dbReference type="Pfam" id="PF00202">
    <property type="entry name" value="Aminotran_3"/>
    <property type="match status" value="1"/>
</dbReference>
<organism evidence="4">
    <name type="scientific">marine sediment metagenome</name>
    <dbReference type="NCBI Taxonomy" id="412755"/>
    <lineage>
        <taxon>unclassified sequences</taxon>
        <taxon>metagenomes</taxon>
        <taxon>ecological metagenomes</taxon>
    </lineage>
</organism>
<keyword evidence="3" id="KW-0808">Transferase</keyword>
<protein>
    <recommendedName>
        <fullName evidence="5">Aspartate aminotransferase family protein</fullName>
    </recommendedName>
</protein>
<dbReference type="InterPro" id="IPR015422">
    <property type="entry name" value="PyrdxlP-dep_Trfase_small"/>
</dbReference>
<proteinExistence type="predicted"/>
<dbReference type="SUPFAM" id="SSF53383">
    <property type="entry name" value="PLP-dependent transferases"/>
    <property type="match status" value="1"/>
</dbReference>
<dbReference type="GO" id="GO:0030170">
    <property type="term" value="F:pyridoxal phosphate binding"/>
    <property type="evidence" value="ECO:0007669"/>
    <property type="project" value="InterPro"/>
</dbReference>
<dbReference type="InterPro" id="IPR050103">
    <property type="entry name" value="Class-III_PLP-dep_AT"/>
</dbReference>
<dbReference type="EMBL" id="BARU01007489">
    <property type="protein sequence ID" value="GAH45633.1"/>
    <property type="molecule type" value="Genomic_DNA"/>
</dbReference>
<comment type="cofactor">
    <cofactor evidence="1">
        <name>pyridoxal 5'-phosphate</name>
        <dbReference type="ChEBI" id="CHEBI:597326"/>
    </cofactor>
</comment>
<reference evidence="4" key="1">
    <citation type="journal article" date="2014" name="Front. Microbiol.">
        <title>High frequency of phylogenetically diverse reductive dehalogenase-homologous genes in deep subseafloor sedimentary metagenomes.</title>
        <authorList>
            <person name="Kawai M."/>
            <person name="Futagami T."/>
            <person name="Toyoda A."/>
            <person name="Takaki Y."/>
            <person name="Nishi S."/>
            <person name="Hori S."/>
            <person name="Arai W."/>
            <person name="Tsubouchi T."/>
            <person name="Morono Y."/>
            <person name="Uchiyama I."/>
            <person name="Ito T."/>
            <person name="Fujiyama A."/>
            <person name="Inagaki F."/>
            <person name="Takami H."/>
        </authorList>
    </citation>
    <scope>NUCLEOTIDE SEQUENCE</scope>
    <source>
        <strain evidence="4">Expedition CK06-06</strain>
    </source>
</reference>
<keyword evidence="2" id="KW-0032">Aminotransferase</keyword>
<evidence type="ECO:0000256" key="1">
    <source>
        <dbReference type="ARBA" id="ARBA00001933"/>
    </source>
</evidence>
<dbReference type="GO" id="GO:0042802">
    <property type="term" value="F:identical protein binding"/>
    <property type="evidence" value="ECO:0007669"/>
    <property type="project" value="TreeGrafter"/>
</dbReference>
<sequence length="86" mass="9926">KGGYFREELEKLREVFSFIKEIRGKGLMIGLKLAFPGKGMVEKCREEGLLINCTAENVLRFLPPLIVEKKDIDEAVKILRRVMSRM</sequence>
<dbReference type="Gene3D" id="3.90.1150.10">
    <property type="entry name" value="Aspartate Aminotransferase, domain 1"/>
    <property type="match status" value="1"/>
</dbReference>
<dbReference type="PANTHER" id="PTHR11986:SF79">
    <property type="entry name" value="ACETYLORNITHINE AMINOTRANSFERASE, MITOCHONDRIAL"/>
    <property type="match status" value="1"/>
</dbReference>
<dbReference type="InterPro" id="IPR005814">
    <property type="entry name" value="Aminotrans_3"/>
</dbReference>
<dbReference type="GO" id="GO:0008483">
    <property type="term" value="F:transaminase activity"/>
    <property type="evidence" value="ECO:0007669"/>
    <property type="project" value="UniProtKB-KW"/>
</dbReference>
<evidence type="ECO:0008006" key="5">
    <source>
        <dbReference type="Google" id="ProtNLM"/>
    </source>
</evidence>
<evidence type="ECO:0000256" key="3">
    <source>
        <dbReference type="ARBA" id="ARBA00022679"/>
    </source>
</evidence>
<dbReference type="AlphaFoldDB" id="X1HK02"/>
<accession>X1HK02</accession>
<feature type="non-terminal residue" evidence="4">
    <location>
        <position position="1"/>
    </location>
</feature>
<evidence type="ECO:0000313" key="4">
    <source>
        <dbReference type="EMBL" id="GAH45633.1"/>
    </source>
</evidence>
<dbReference type="PANTHER" id="PTHR11986">
    <property type="entry name" value="AMINOTRANSFERASE CLASS III"/>
    <property type="match status" value="1"/>
</dbReference>
<dbReference type="InterPro" id="IPR015424">
    <property type="entry name" value="PyrdxlP-dep_Trfase"/>
</dbReference>